<name>A0A9Q1QJ44_9CARY</name>
<evidence type="ECO:0000313" key="2">
    <source>
        <dbReference type="EMBL" id="KAJ8444538.1"/>
    </source>
</evidence>
<dbReference type="Proteomes" id="UP001153076">
    <property type="component" value="Unassembled WGS sequence"/>
</dbReference>
<feature type="region of interest" description="Disordered" evidence="1">
    <location>
        <begin position="280"/>
        <end position="306"/>
    </location>
</feature>
<evidence type="ECO:0000313" key="3">
    <source>
        <dbReference type="Proteomes" id="UP001153076"/>
    </source>
</evidence>
<dbReference type="EMBL" id="JAKOGI010000095">
    <property type="protein sequence ID" value="KAJ8444538.1"/>
    <property type="molecule type" value="Genomic_DNA"/>
</dbReference>
<gene>
    <name evidence="2" type="ORF">Cgig2_000817</name>
</gene>
<feature type="region of interest" description="Disordered" evidence="1">
    <location>
        <begin position="148"/>
        <end position="174"/>
    </location>
</feature>
<feature type="compositionally biased region" description="Basic and acidic residues" evidence="1">
    <location>
        <begin position="292"/>
        <end position="301"/>
    </location>
</feature>
<proteinExistence type="predicted"/>
<keyword evidence="3" id="KW-1185">Reference proteome</keyword>
<comment type="caution">
    <text evidence="2">The sequence shown here is derived from an EMBL/GenBank/DDBJ whole genome shotgun (WGS) entry which is preliminary data.</text>
</comment>
<protein>
    <submittedName>
        <fullName evidence="2">Uncharacterized protein</fullName>
    </submittedName>
</protein>
<organism evidence="2 3">
    <name type="scientific">Carnegiea gigantea</name>
    <dbReference type="NCBI Taxonomy" id="171969"/>
    <lineage>
        <taxon>Eukaryota</taxon>
        <taxon>Viridiplantae</taxon>
        <taxon>Streptophyta</taxon>
        <taxon>Embryophyta</taxon>
        <taxon>Tracheophyta</taxon>
        <taxon>Spermatophyta</taxon>
        <taxon>Magnoliopsida</taxon>
        <taxon>eudicotyledons</taxon>
        <taxon>Gunneridae</taxon>
        <taxon>Pentapetalae</taxon>
        <taxon>Caryophyllales</taxon>
        <taxon>Cactineae</taxon>
        <taxon>Cactaceae</taxon>
        <taxon>Cactoideae</taxon>
        <taxon>Echinocereeae</taxon>
        <taxon>Carnegiea</taxon>
    </lineage>
</organism>
<dbReference type="OrthoDB" id="1938144at2759"/>
<accession>A0A9Q1QJ44</accession>
<dbReference type="AlphaFoldDB" id="A0A9Q1QJ44"/>
<evidence type="ECO:0000256" key="1">
    <source>
        <dbReference type="SAM" id="MobiDB-lite"/>
    </source>
</evidence>
<reference evidence="2" key="1">
    <citation type="submission" date="2022-04" db="EMBL/GenBank/DDBJ databases">
        <title>Carnegiea gigantea Genome sequencing and assembly v2.</title>
        <authorList>
            <person name="Copetti D."/>
            <person name="Sanderson M.J."/>
            <person name="Burquez A."/>
            <person name="Wojciechowski M.F."/>
        </authorList>
    </citation>
    <scope>NUCLEOTIDE SEQUENCE</scope>
    <source>
        <strain evidence="2">SGP5-SGP5p</strain>
        <tissue evidence="2">Aerial part</tissue>
    </source>
</reference>
<sequence>MYGGEGRNGGGGGAKNGKGDCIKQILIVVEGDMNAKIIFKGNDEHGCLYVGGNDGPMRRVLSYVNDEWTLVMMARYAAQVGEMTMMLCNWVGKEMANKIPKLMTNFLLCLKLQVNQSQTKLRLGGVISELSEDDEIFVASDDASEEETTKKGCDEGNIGKGSTEGNYDNDNIPKRKNRVGERIEQKLASAYKKMDCITAVKCYSFMLVEFSMELTNNLKANIWVYDYIHPIYKTATHQFIYDQLVHPIEAYNMRKVNDRIGLMVGGEELDEDYNRCILPPINGRHPGRPSSKHRESQTQDKKVRRQKHDMMVCCVLPIRGEWVTGRRVEW</sequence>